<dbReference type="PANTHER" id="PTHR37166:SF1">
    <property type="entry name" value="PROTEIN FLAG"/>
    <property type="match status" value="1"/>
</dbReference>
<name>A0A348AKV9_9FIRM</name>
<dbReference type="RefSeq" id="WP_126308695.1">
    <property type="nucleotide sequence ID" value="NZ_AP018449.1"/>
</dbReference>
<keyword evidence="2" id="KW-0969">Cilium</keyword>
<dbReference type="PANTHER" id="PTHR37166">
    <property type="entry name" value="PROTEIN FLAG"/>
    <property type="match status" value="1"/>
</dbReference>
<keyword evidence="3" id="KW-1185">Reference proteome</keyword>
<feature type="compositionally biased region" description="Low complexity" evidence="1">
    <location>
        <begin position="17"/>
        <end position="28"/>
    </location>
</feature>
<dbReference type="InterPro" id="IPR005186">
    <property type="entry name" value="FlaG"/>
</dbReference>
<evidence type="ECO:0000256" key="1">
    <source>
        <dbReference type="SAM" id="MobiDB-lite"/>
    </source>
</evidence>
<dbReference type="Pfam" id="PF03646">
    <property type="entry name" value="FlaG"/>
    <property type="match status" value="1"/>
</dbReference>
<dbReference type="EMBL" id="AP018449">
    <property type="protein sequence ID" value="BBB91707.1"/>
    <property type="molecule type" value="Genomic_DNA"/>
</dbReference>
<gene>
    <name evidence="2" type="ORF">MAMMFC1_02391</name>
</gene>
<proteinExistence type="predicted"/>
<feature type="region of interest" description="Disordered" evidence="1">
    <location>
        <begin position="1"/>
        <end position="30"/>
    </location>
</feature>
<accession>A0A348AKV9</accession>
<dbReference type="AlphaFoldDB" id="A0A348AKV9"/>
<dbReference type="SUPFAM" id="SSF160214">
    <property type="entry name" value="FlaG-like"/>
    <property type="match status" value="1"/>
</dbReference>
<dbReference type="OrthoDB" id="9799867at2"/>
<organism evidence="2 3">
    <name type="scientific">Methylomusa anaerophila</name>
    <dbReference type="NCBI Taxonomy" id="1930071"/>
    <lineage>
        <taxon>Bacteria</taxon>
        <taxon>Bacillati</taxon>
        <taxon>Bacillota</taxon>
        <taxon>Negativicutes</taxon>
        <taxon>Selenomonadales</taxon>
        <taxon>Sporomusaceae</taxon>
        <taxon>Methylomusa</taxon>
    </lineage>
</organism>
<dbReference type="KEGG" id="mana:MAMMFC1_02391"/>
<dbReference type="Gene3D" id="3.30.160.170">
    <property type="entry name" value="FlaG-like"/>
    <property type="match status" value="1"/>
</dbReference>
<dbReference type="InterPro" id="IPR035924">
    <property type="entry name" value="FlaG-like_sf"/>
</dbReference>
<reference evidence="2 3" key="1">
    <citation type="journal article" date="2018" name="Int. J. Syst. Evol. Microbiol.">
        <title>Methylomusa anaerophila gen. nov., sp. nov., an anaerobic methanol-utilizing bacterium isolated from a microbial fuel cell.</title>
        <authorList>
            <person name="Amano N."/>
            <person name="Yamamuro A."/>
            <person name="Miyahara M."/>
            <person name="Kouzuma A."/>
            <person name="Abe T."/>
            <person name="Watanabe K."/>
        </authorList>
    </citation>
    <scope>NUCLEOTIDE SEQUENCE [LARGE SCALE GENOMIC DNA]</scope>
    <source>
        <strain evidence="2 3">MMFC1</strain>
    </source>
</reference>
<protein>
    <submittedName>
        <fullName evidence="2">Flagellar protein FlaG</fullName>
    </submittedName>
</protein>
<keyword evidence="2" id="KW-0966">Cell projection</keyword>
<evidence type="ECO:0000313" key="3">
    <source>
        <dbReference type="Proteomes" id="UP000276437"/>
    </source>
</evidence>
<keyword evidence="2" id="KW-0282">Flagellum</keyword>
<evidence type="ECO:0000313" key="2">
    <source>
        <dbReference type="EMBL" id="BBB91707.1"/>
    </source>
</evidence>
<sequence length="130" mass="14309">MNITTIKGQDLPAGNYSTGSSSSTDSQTANENSIIQVEDLFLQTSNVGGDKDAKTADAAKVKNQAQALTKLMQLMNADLQFEVHEETKSLMVKLVDVKTQKVLKEFPPHEFLDMIAKIRHYVGVLLDKQA</sequence>
<dbReference type="Proteomes" id="UP000276437">
    <property type="component" value="Chromosome"/>
</dbReference>